<dbReference type="InterPro" id="IPR051673">
    <property type="entry name" value="SSDNA_exonuclease_RecJ"/>
</dbReference>
<sequence length="566" mass="63525">MNITYKHEISTKTKPQEIIDLLLKSRNIKDIGSFLNPPSPLELTLKDFGFKQKEISLMMKLLTRIKKNDEMIIVYTDYDADGITGGAVLWETLHLLGFKVMPYVPHRKTEGYGFSKKGIDAVKKEFNPVLIMSVDHGITAKKEVEYANNHGIDVIITDHHHRQEEKVPDSAACIFHIPALSGSGTAYMVAKEIFNYFKIQESHKVGGQTKFKVLEKYFKTDYLALAAIGTVADLVPLVGPSRSIVTYGLKSFSKVDRPGIKHILKEAQIEGKEIRPYEIGFIIAPRINAVGRLEHAIDALRLLCTTDEKRARELAQKVGNLNTNRQDLVKEQVAEAQAQMKKFKVIPKLIILYADHWHEGVIGLIAGNILEEYYRPTIVMTKGDGFYKASVRSIPGFHITDFLKTLDSYFTNYGGHAAAAGFTLKGEKLEMFLEVAVKKAEKIISDEMLERTMEVDLKIPLSLSTKPLVNALNKLAPFGMGNAKPTFTSEASVVHAKILGKQRNHLKLQVKDVSGQSLPLDMIAFGQAEIFKQLSKNQKITLVYHLDLNEWNGQKNVQGMVKHVEL</sequence>
<feature type="domain" description="DDH" evidence="6">
    <location>
        <begin position="72"/>
        <end position="201"/>
    </location>
</feature>
<keyword evidence="4" id="KW-0378">Hydrolase</keyword>
<evidence type="ECO:0000259" key="7">
    <source>
        <dbReference type="Pfam" id="PF02272"/>
    </source>
</evidence>
<dbReference type="AlphaFoldDB" id="A0A2M7U0Q7"/>
<dbReference type="SUPFAM" id="SSF64182">
    <property type="entry name" value="DHH phosphoesterases"/>
    <property type="match status" value="1"/>
</dbReference>
<comment type="similarity">
    <text evidence="1">Belongs to the RecJ family.</text>
</comment>
<comment type="caution">
    <text evidence="9">The sequence shown here is derived from an EMBL/GenBank/DDBJ whole genome shotgun (WGS) entry which is preliminary data.</text>
</comment>
<name>A0A2M7U0Q7_9BACT</name>
<evidence type="ECO:0000313" key="9">
    <source>
        <dbReference type="EMBL" id="PIZ63648.1"/>
    </source>
</evidence>
<evidence type="ECO:0000256" key="4">
    <source>
        <dbReference type="ARBA" id="ARBA00022801"/>
    </source>
</evidence>
<evidence type="ECO:0000256" key="3">
    <source>
        <dbReference type="ARBA" id="ARBA00022722"/>
    </source>
</evidence>
<dbReference type="GO" id="GO:0003676">
    <property type="term" value="F:nucleic acid binding"/>
    <property type="evidence" value="ECO:0007669"/>
    <property type="project" value="InterPro"/>
</dbReference>
<dbReference type="NCBIfam" id="TIGR00644">
    <property type="entry name" value="recJ"/>
    <property type="match status" value="1"/>
</dbReference>
<evidence type="ECO:0000256" key="5">
    <source>
        <dbReference type="ARBA" id="ARBA00022839"/>
    </source>
</evidence>
<dbReference type="Pfam" id="PF17768">
    <property type="entry name" value="RecJ_OB"/>
    <property type="match status" value="1"/>
</dbReference>
<dbReference type="InterPro" id="IPR004610">
    <property type="entry name" value="RecJ"/>
</dbReference>
<proteinExistence type="inferred from homology"/>
<gene>
    <name evidence="9" type="primary">recJ</name>
    <name evidence="9" type="ORF">COY16_01455</name>
</gene>
<dbReference type="GO" id="GO:0006281">
    <property type="term" value="P:DNA repair"/>
    <property type="evidence" value="ECO:0007669"/>
    <property type="project" value="InterPro"/>
</dbReference>
<dbReference type="EMBL" id="PFOB01000017">
    <property type="protein sequence ID" value="PIZ63648.1"/>
    <property type="molecule type" value="Genomic_DNA"/>
</dbReference>
<dbReference type="Gene3D" id="3.10.310.30">
    <property type="match status" value="1"/>
</dbReference>
<dbReference type="Gene3D" id="3.90.1640.30">
    <property type="match status" value="1"/>
</dbReference>
<dbReference type="GO" id="GO:0008409">
    <property type="term" value="F:5'-3' exonuclease activity"/>
    <property type="evidence" value="ECO:0007669"/>
    <property type="project" value="InterPro"/>
</dbReference>
<dbReference type="Pfam" id="PF02272">
    <property type="entry name" value="DHHA1"/>
    <property type="match status" value="1"/>
</dbReference>
<dbReference type="Proteomes" id="UP000228503">
    <property type="component" value="Unassembled WGS sequence"/>
</dbReference>
<accession>A0A2M7U0Q7</accession>
<reference evidence="10" key="1">
    <citation type="submission" date="2017-09" db="EMBL/GenBank/DDBJ databases">
        <title>Depth-based differentiation of microbial function through sediment-hosted aquifers and enrichment of novel symbionts in the deep terrestrial subsurface.</title>
        <authorList>
            <person name="Probst A.J."/>
            <person name="Ladd B."/>
            <person name="Jarett J.K."/>
            <person name="Geller-Mcgrath D.E."/>
            <person name="Sieber C.M.K."/>
            <person name="Emerson J.B."/>
            <person name="Anantharaman K."/>
            <person name="Thomas B.C."/>
            <person name="Malmstrom R."/>
            <person name="Stieglmeier M."/>
            <person name="Klingl A."/>
            <person name="Woyke T."/>
            <person name="Ryan C.M."/>
            <person name="Banfield J.F."/>
        </authorList>
    </citation>
    <scope>NUCLEOTIDE SEQUENCE [LARGE SCALE GENOMIC DNA]</scope>
</reference>
<dbReference type="Pfam" id="PF01368">
    <property type="entry name" value="DHH"/>
    <property type="match status" value="1"/>
</dbReference>
<evidence type="ECO:0000256" key="2">
    <source>
        <dbReference type="ARBA" id="ARBA00019841"/>
    </source>
</evidence>
<evidence type="ECO:0000313" key="10">
    <source>
        <dbReference type="Proteomes" id="UP000228503"/>
    </source>
</evidence>
<dbReference type="GO" id="GO:0006310">
    <property type="term" value="P:DNA recombination"/>
    <property type="evidence" value="ECO:0007669"/>
    <property type="project" value="InterPro"/>
</dbReference>
<dbReference type="PANTHER" id="PTHR30255">
    <property type="entry name" value="SINGLE-STRANDED-DNA-SPECIFIC EXONUCLEASE RECJ"/>
    <property type="match status" value="1"/>
</dbReference>
<feature type="domain" description="RecJ OB" evidence="8">
    <location>
        <begin position="455"/>
        <end position="563"/>
    </location>
</feature>
<evidence type="ECO:0000259" key="8">
    <source>
        <dbReference type="Pfam" id="PF17768"/>
    </source>
</evidence>
<dbReference type="InterPro" id="IPR038763">
    <property type="entry name" value="DHH_sf"/>
</dbReference>
<evidence type="ECO:0000256" key="1">
    <source>
        <dbReference type="ARBA" id="ARBA00005915"/>
    </source>
</evidence>
<protein>
    <recommendedName>
        <fullName evidence="2">Single-stranded-DNA-specific exonuclease RecJ</fullName>
    </recommendedName>
</protein>
<dbReference type="InterPro" id="IPR001667">
    <property type="entry name" value="DDH_dom"/>
</dbReference>
<dbReference type="PANTHER" id="PTHR30255:SF2">
    <property type="entry name" value="SINGLE-STRANDED-DNA-SPECIFIC EXONUCLEASE RECJ"/>
    <property type="match status" value="1"/>
</dbReference>
<organism evidence="9 10">
    <name type="scientific">Candidatus Roizmanbacteria bacterium CG_4_10_14_0_2_um_filter_39_13</name>
    <dbReference type="NCBI Taxonomy" id="1974825"/>
    <lineage>
        <taxon>Bacteria</taxon>
        <taxon>Candidatus Roizmaniibacteriota</taxon>
    </lineage>
</organism>
<feature type="domain" description="DHHA1" evidence="7">
    <location>
        <begin position="348"/>
        <end position="438"/>
    </location>
</feature>
<keyword evidence="3" id="KW-0540">Nuclease</keyword>
<evidence type="ECO:0000259" key="6">
    <source>
        <dbReference type="Pfam" id="PF01368"/>
    </source>
</evidence>
<dbReference type="InterPro" id="IPR041122">
    <property type="entry name" value="RecJ_OB"/>
</dbReference>
<dbReference type="InterPro" id="IPR003156">
    <property type="entry name" value="DHHA1_dom"/>
</dbReference>
<keyword evidence="5 9" id="KW-0269">Exonuclease</keyword>